<dbReference type="PANTHER" id="PTHR42039">
    <property type="entry name" value="PUTATIVE (AFU_ORTHOLOGUE AFUA_3G02940)-RELATED"/>
    <property type="match status" value="1"/>
</dbReference>
<reference evidence="3" key="1">
    <citation type="submission" date="2016-10" db="EMBL/GenBank/DDBJ databases">
        <authorList>
            <person name="Varghese N."/>
            <person name="Submissions S."/>
        </authorList>
    </citation>
    <scope>NUCLEOTIDE SEQUENCE [LARGE SCALE GENOMIC DNA]</scope>
    <source>
        <strain evidence="3">DSM 16858</strain>
    </source>
</reference>
<dbReference type="GO" id="GO:0005576">
    <property type="term" value="C:extracellular region"/>
    <property type="evidence" value="ECO:0007669"/>
    <property type="project" value="InterPro"/>
</dbReference>
<dbReference type="AlphaFoldDB" id="A0A1I0KIE9"/>
<keyword evidence="3" id="KW-1185">Reference proteome</keyword>
<dbReference type="PANTHER" id="PTHR42039:SF1">
    <property type="entry name" value="PUTATIVE (AFU_ORTHOLOGUE AFUA_3G02940)-RELATED"/>
    <property type="match status" value="1"/>
</dbReference>
<evidence type="ECO:0000313" key="2">
    <source>
        <dbReference type="EMBL" id="SEU24480.1"/>
    </source>
</evidence>
<evidence type="ECO:0000313" key="3">
    <source>
        <dbReference type="Proteomes" id="UP000199181"/>
    </source>
</evidence>
<accession>A0A1I0KIE9</accession>
<proteinExistence type="predicted"/>
<dbReference type="InterPro" id="IPR038903">
    <property type="entry name" value="Allergen_Asp_f_4"/>
</dbReference>
<organism evidence="2 3">
    <name type="scientific">Stigmatella erecta</name>
    <dbReference type="NCBI Taxonomy" id="83460"/>
    <lineage>
        <taxon>Bacteria</taxon>
        <taxon>Pseudomonadati</taxon>
        <taxon>Myxococcota</taxon>
        <taxon>Myxococcia</taxon>
        <taxon>Myxococcales</taxon>
        <taxon>Cystobacterineae</taxon>
        <taxon>Archangiaceae</taxon>
        <taxon>Stigmatella</taxon>
    </lineage>
</organism>
<feature type="region of interest" description="Disordered" evidence="1">
    <location>
        <begin position="119"/>
        <end position="186"/>
    </location>
</feature>
<feature type="compositionally biased region" description="Low complexity" evidence="1">
    <location>
        <begin position="155"/>
        <end position="169"/>
    </location>
</feature>
<gene>
    <name evidence="2" type="ORF">SAMN05443639_11169</name>
</gene>
<dbReference type="Proteomes" id="UP000199181">
    <property type="component" value="Unassembled WGS sequence"/>
</dbReference>
<feature type="region of interest" description="Disordered" evidence="1">
    <location>
        <begin position="332"/>
        <end position="356"/>
    </location>
</feature>
<sequence>MSISPLSRPAVSTPPPSPSPLEPLSSAAQSVERLPALQPQNGLWQNFMADAFEQGPGKLGGARGASEALGGSGGLGQAMDQLSQVFSEITQLLESMGASMQGGQGGGAPAAAPAGAVGGVGGAGSTPSAAQASGGAPASQNLVPDLGDPAHATYDSDAGPGFGPPSAGSTDPVNPSEPWLAKNNVGSPYNSNMQLIEPAQKGQFKYTNTFTNTTNEPQTVTLWNKTGEHGGPNDGQNFDKSTPKTFTLQPGQSQTVAFDNNTSVAWAVSKDGSANPGVNSGQTWGEATFGNSVTGWSGYDTSQISPAGHNGRMSIKDEATGVTVTEANAWQTPQDNPAGHDIGVPAGPLHLSTSLG</sequence>
<dbReference type="GO" id="GO:0019863">
    <property type="term" value="F:IgE binding"/>
    <property type="evidence" value="ECO:0007669"/>
    <property type="project" value="InterPro"/>
</dbReference>
<dbReference type="Pfam" id="PF25312">
    <property type="entry name" value="Allergen_Asp_f_4"/>
    <property type="match status" value="1"/>
</dbReference>
<feature type="compositionally biased region" description="Low complexity" evidence="1">
    <location>
        <begin position="125"/>
        <end position="140"/>
    </location>
</feature>
<evidence type="ECO:0000256" key="1">
    <source>
        <dbReference type="SAM" id="MobiDB-lite"/>
    </source>
</evidence>
<feature type="compositionally biased region" description="Pro residues" evidence="1">
    <location>
        <begin position="12"/>
        <end position="21"/>
    </location>
</feature>
<feature type="region of interest" description="Disordered" evidence="1">
    <location>
        <begin position="1"/>
        <end position="38"/>
    </location>
</feature>
<name>A0A1I0KIE9_9BACT</name>
<dbReference type="RefSeq" id="WP_093523397.1">
    <property type="nucleotide sequence ID" value="NZ_FOIJ01000011.1"/>
</dbReference>
<dbReference type="EMBL" id="FOIJ01000011">
    <property type="protein sequence ID" value="SEU24480.1"/>
    <property type="molecule type" value="Genomic_DNA"/>
</dbReference>
<protein>
    <submittedName>
        <fullName evidence="2">Uncharacterized protein</fullName>
    </submittedName>
</protein>